<sequence length="121" mass="13448">MSDDTPRTDEQRRIVEMWGEGFARLAGHARIEFGDGDIRVALWRPIKVGGESTEELRIVEPTIDQLQQLDRVQGEMGKVRRLLMQAAGLTEKEAGTIGLRDMGLFGMIMEAFSETARATGA</sequence>
<dbReference type="EMBL" id="JAAEDI010000011">
    <property type="protein sequence ID" value="MBR0650378.1"/>
    <property type="molecule type" value="Genomic_DNA"/>
</dbReference>
<accession>A0ABS5EH94</accession>
<evidence type="ECO:0000313" key="2">
    <source>
        <dbReference type="Proteomes" id="UP000698752"/>
    </source>
</evidence>
<dbReference type="RefSeq" id="WP_211869022.1">
    <property type="nucleotide sequence ID" value="NZ_JAAEDI010000011.1"/>
</dbReference>
<protein>
    <submittedName>
        <fullName evidence="1">Phage tail assembly protein</fullName>
    </submittedName>
</protein>
<name>A0ABS5EH94_9PROT</name>
<gene>
    <name evidence="1" type="ORF">GXW78_11945</name>
</gene>
<evidence type="ECO:0000313" key="1">
    <source>
        <dbReference type="EMBL" id="MBR0650378.1"/>
    </source>
</evidence>
<comment type="caution">
    <text evidence="1">The sequence shown here is derived from an EMBL/GenBank/DDBJ whole genome shotgun (WGS) entry which is preliminary data.</text>
</comment>
<reference evidence="2" key="1">
    <citation type="journal article" date="2021" name="Syst. Appl. Microbiol.">
        <title>Roseomonas hellenica sp. nov., isolated from roots of wild-growing Alkanna tinctoria.</title>
        <authorList>
            <person name="Rat A."/>
            <person name="Naranjo H.D."/>
            <person name="Lebbe L."/>
            <person name="Cnockaert M."/>
            <person name="Krigas N."/>
            <person name="Grigoriadou K."/>
            <person name="Maloupa E."/>
            <person name="Willems A."/>
        </authorList>
    </citation>
    <scope>NUCLEOTIDE SEQUENCE [LARGE SCALE GENOMIC DNA]</scope>
    <source>
        <strain evidence="2">LMG 31159</strain>
    </source>
</reference>
<dbReference type="Proteomes" id="UP000698752">
    <property type="component" value="Unassembled WGS sequence"/>
</dbReference>
<proteinExistence type="predicted"/>
<keyword evidence="2" id="KW-1185">Reference proteome</keyword>
<organism evidence="1 2">
    <name type="scientific">Neoroseomonas terrae</name>
    <dbReference type="NCBI Taxonomy" id="424799"/>
    <lineage>
        <taxon>Bacteria</taxon>
        <taxon>Pseudomonadati</taxon>
        <taxon>Pseudomonadota</taxon>
        <taxon>Alphaproteobacteria</taxon>
        <taxon>Acetobacterales</taxon>
        <taxon>Acetobacteraceae</taxon>
        <taxon>Neoroseomonas</taxon>
    </lineage>
</organism>